<protein>
    <submittedName>
        <fullName evidence="1">LamG domain-containing protein</fullName>
    </submittedName>
</protein>
<dbReference type="Gene3D" id="2.60.120.200">
    <property type="match status" value="1"/>
</dbReference>
<dbReference type="SUPFAM" id="SSF49899">
    <property type="entry name" value="Concanavalin A-like lectins/glucanases"/>
    <property type="match status" value="1"/>
</dbReference>
<reference evidence="2" key="1">
    <citation type="journal article" date="2019" name="Int. J. Syst. Evol. Microbiol.">
        <title>The Global Catalogue of Microorganisms (GCM) 10K type strain sequencing project: providing services to taxonomists for standard genome sequencing and annotation.</title>
        <authorList>
            <consortium name="The Broad Institute Genomics Platform"/>
            <consortium name="The Broad Institute Genome Sequencing Center for Infectious Disease"/>
            <person name="Wu L."/>
            <person name="Ma J."/>
        </authorList>
    </citation>
    <scope>NUCLEOTIDE SEQUENCE [LARGE SCALE GENOMIC DNA]</scope>
    <source>
        <strain evidence="2">CCUG 66188</strain>
    </source>
</reference>
<dbReference type="RefSeq" id="WP_379994609.1">
    <property type="nucleotide sequence ID" value="NZ_JBHSGN010000054.1"/>
</dbReference>
<dbReference type="EMBL" id="JBHSGN010000054">
    <property type="protein sequence ID" value="MFC4673356.1"/>
    <property type="molecule type" value="Genomic_DNA"/>
</dbReference>
<dbReference type="InterPro" id="IPR013320">
    <property type="entry name" value="ConA-like_dom_sf"/>
</dbReference>
<evidence type="ECO:0000313" key="1">
    <source>
        <dbReference type="EMBL" id="MFC4673356.1"/>
    </source>
</evidence>
<accession>A0ABV9KUQ4</accession>
<keyword evidence="2" id="KW-1185">Reference proteome</keyword>
<gene>
    <name evidence="1" type="ORF">ACFO6W_06615</name>
</gene>
<organism evidence="1 2">
    <name type="scientific">Dysgonomonas termitidis</name>
    <dbReference type="NCBI Taxonomy" id="1516126"/>
    <lineage>
        <taxon>Bacteria</taxon>
        <taxon>Pseudomonadati</taxon>
        <taxon>Bacteroidota</taxon>
        <taxon>Bacteroidia</taxon>
        <taxon>Bacteroidales</taxon>
        <taxon>Dysgonomonadaceae</taxon>
        <taxon>Dysgonomonas</taxon>
    </lineage>
</organism>
<comment type="caution">
    <text evidence="1">The sequence shown here is derived from an EMBL/GenBank/DDBJ whole genome shotgun (WGS) entry which is preliminary data.</text>
</comment>
<evidence type="ECO:0000313" key="2">
    <source>
        <dbReference type="Proteomes" id="UP001596023"/>
    </source>
</evidence>
<name>A0ABV9KUQ4_9BACT</name>
<proteinExistence type="predicted"/>
<dbReference type="Proteomes" id="UP001596023">
    <property type="component" value="Unassembled WGS sequence"/>
</dbReference>
<sequence length="365" mass="40578">MKENKIFSILLIFALILSSALFIGCSDSDKEEFVAGDTTNLKKELKECYDSISVATPDKFTTETINDFKSKVDIVNNIVEQGNVSQQDVINMSIHIREAFTRFLNSRMTGIPEENLLAGWSFDEGTGTSLVGDGVKALTATLKPGPSEIFSTSVLPEFVDDGVNKALYFKNGAHLEVENYNPSDFLGKKLSIAVWLKPEVIKGGNYVASLNYWNNWKFQIQEQGKAFFTIKSQAGFTDADNEADLSVSTGSWKHVVVVLDLESSKLSFYINGLLTKEWTNTTKPNLAGSQSAPYVSPLGTQLPLMIGAATTYAEAKASWDWSGWDTPTSWDHFQGMMDEIKFYNTALLSGQVQWLYNQEVEKLKQ</sequence>
<dbReference type="Pfam" id="PF13385">
    <property type="entry name" value="Laminin_G_3"/>
    <property type="match status" value="1"/>
</dbReference>
<dbReference type="PROSITE" id="PS51257">
    <property type="entry name" value="PROKAR_LIPOPROTEIN"/>
    <property type="match status" value="1"/>
</dbReference>